<evidence type="ECO:0000256" key="4">
    <source>
        <dbReference type="ARBA" id="ARBA00022980"/>
    </source>
</evidence>
<dbReference type="AlphaFoldDB" id="A0A0R2AW54"/>
<name>A0A0R2AW54_9LACO</name>
<evidence type="ECO:0000256" key="6">
    <source>
        <dbReference type="ARBA" id="ARBA00035104"/>
    </source>
</evidence>
<evidence type="ECO:0000256" key="5">
    <source>
        <dbReference type="ARBA" id="ARBA00023274"/>
    </source>
</evidence>
<dbReference type="InterPro" id="IPR020814">
    <property type="entry name" value="Ribosomal_S6_plastid/chlpt"/>
</dbReference>
<dbReference type="EMBL" id="AYZQ01000003">
    <property type="protein sequence ID" value="KRM71681.1"/>
    <property type="molecule type" value="Genomic_DNA"/>
</dbReference>
<keyword evidence="4 8" id="KW-0689">Ribosomal protein</keyword>
<dbReference type="PANTHER" id="PTHR21011">
    <property type="entry name" value="MITOCHONDRIAL 28S RIBOSOMAL PROTEIN S6"/>
    <property type="match status" value="1"/>
</dbReference>
<evidence type="ECO:0000256" key="8">
    <source>
        <dbReference type="HAMAP-Rule" id="MF_00360"/>
    </source>
</evidence>
<dbReference type="FunFam" id="3.30.70.60:FF:000002">
    <property type="entry name" value="30S ribosomal protein S6"/>
    <property type="match status" value="1"/>
</dbReference>
<dbReference type="GO" id="GO:0005737">
    <property type="term" value="C:cytoplasm"/>
    <property type="evidence" value="ECO:0007669"/>
    <property type="project" value="UniProtKB-ARBA"/>
</dbReference>
<dbReference type="STRING" id="1423727.FC34_GL001338"/>
<evidence type="ECO:0000256" key="1">
    <source>
        <dbReference type="ARBA" id="ARBA00009512"/>
    </source>
</evidence>
<dbReference type="HAMAP" id="MF_00360">
    <property type="entry name" value="Ribosomal_bS6"/>
    <property type="match status" value="1"/>
</dbReference>
<proteinExistence type="inferred from homology"/>
<dbReference type="Gene3D" id="3.30.70.60">
    <property type="match status" value="1"/>
</dbReference>
<dbReference type="SUPFAM" id="SSF54995">
    <property type="entry name" value="Ribosomal protein S6"/>
    <property type="match status" value="1"/>
</dbReference>
<keyword evidence="5 8" id="KW-0687">Ribonucleoprotein</keyword>
<evidence type="ECO:0000313" key="10">
    <source>
        <dbReference type="Proteomes" id="UP000051672"/>
    </source>
</evidence>
<protein>
    <recommendedName>
        <fullName evidence="7 8">Small ribosomal subunit protein bS6</fullName>
    </recommendedName>
</protein>
<organism evidence="9 10">
    <name type="scientific">Lacticaseibacillus brantae DSM 23927</name>
    <dbReference type="NCBI Taxonomy" id="1423727"/>
    <lineage>
        <taxon>Bacteria</taxon>
        <taxon>Bacillati</taxon>
        <taxon>Bacillota</taxon>
        <taxon>Bacilli</taxon>
        <taxon>Lactobacillales</taxon>
        <taxon>Lactobacillaceae</taxon>
        <taxon>Lacticaseibacillus</taxon>
    </lineage>
</organism>
<dbReference type="GO" id="GO:1990904">
    <property type="term" value="C:ribonucleoprotein complex"/>
    <property type="evidence" value="ECO:0007669"/>
    <property type="project" value="UniProtKB-KW"/>
</dbReference>
<accession>A0A0R2AW54</accession>
<dbReference type="GO" id="GO:0003735">
    <property type="term" value="F:structural constituent of ribosome"/>
    <property type="evidence" value="ECO:0007669"/>
    <property type="project" value="InterPro"/>
</dbReference>
<comment type="similarity">
    <text evidence="1 8">Belongs to the bacterial ribosomal protein bS6 family.</text>
</comment>
<dbReference type="CDD" id="cd00473">
    <property type="entry name" value="bS6"/>
    <property type="match status" value="1"/>
</dbReference>
<comment type="function">
    <text evidence="6 8">Binds together with bS18 to 16S ribosomal RNA.</text>
</comment>
<sequence>MNRQMAETKYEITYIIRPDMDEEGKSALVERFDNILKDNGATIVDSKDWQKRKFAYEISKFTEGTYHIVNVTAEDAAAINEFDRLSKISGDILRHMIVKRED</sequence>
<dbReference type="GO" id="GO:0070181">
    <property type="term" value="F:small ribosomal subunit rRNA binding"/>
    <property type="evidence" value="ECO:0007669"/>
    <property type="project" value="TreeGrafter"/>
</dbReference>
<dbReference type="InterPro" id="IPR014717">
    <property type="entry name" value="Transl_elong_EF1B/ribsomal_bS6"/>
</dbReference>
<keyword evidence="2 8" id="KW-0699">rRNA-binding</keyword>
<evidence type="ECO:0000256" key="3">
    <source>
        <dbReference type="ARBA" id="ARBA00022884"/>
    </source>
</evidence>
<dbReference type="NCBIfam" id="TIGR00166">
    <property type="entry name" value="S6"/>
    <property type="match status" value="1"/>
</dbReference>
<comment type="caution">
    <text evidence="9">The sequence shown here is derived from an EMBL/GenBank/DDBJ whole genome shotgun (WGS) entry which is preliminary data.</text>
</comment>
<evidence type="ECO:0000256" key="7">
    <source>
        <dbReference type="ARBA" id="ARBA00035294"/>
    </source>
</evidence>
<evidence type="ECO:0000256" key="2">
    <source>
        <dbReference type="ARBA" id="ARBA00022730"/>
    </source>
</evidence>
<dbReference type="GO" id="GO:0005840">
    <property type="term" value="C:ribosome"/>
    <property type="evidence" value="ECO:0007669"/>
    <property type="project" value="UniProtKB-KW"/>
</dbReference>
<keyword evidence="10" id="KW-1185">Reference proteome</keyword>
<evidence type="ECO:0000313" key="9">
    <source>
        <dbReference type="EMBL" id="KRM71681.1"/>
    </source>
</evidence>
<dbReference type="PANTHER" id="PTHR21011:SF1">
    <property type="entry name" value="SMALL RIBOSOMAL SUBUNIT PROTEIN BS6M"/>
    <property type="match status" value="1"/>
</dbReference>
<dbReference type="InterPro" id="IPR000529">
    <property type="entry name" value="Ribosomal_bS6"/>
</dbReference>
<keyword evidence="3 8" id="KW-0694">RNA-binding</keyword>
<dbReference type="InterPro" id="IPR035980">
    <property type="entry name" value="Ribosomal_bS6_sf"/>
</dbReference>
<reference evidence="9 10" key="1">
    <citation type="journal article" date="2015" name="Genome Announc.">
        <title>Expanding the biotechnology potential of lactobacilli through comparative genomics of 213 strains and associated genera.</title>
        <authorList>
            <person name="Sun Z."/>
            <person name="Harris H.M."/>
            <person name="McCann A."/>
            <person name="Guo C."/>
            <person name="Argimon S."/>
            <person name="Zhang W."/>
            <person name="Yang X."/>
            <person name="Jeffery I.B."/>
            <person name="Cooney J.C."/>
            <person name="Kagawa T.F."/>
            <person name="Liu W."/>
            <person name="Song Y."/>
            <person name="Salvetti E."/>
            <person name="Wrobel A."/>
            <person name="Rasinkangas P."/>
            <person name="Parkhill J."/>
            <person name="Rea M.C."/>
            <person name="O'Sullivan O."/>
            <person name="Ritari J."/>
            <person name="Douillard F.P."/>
            <person name="Paul Ross R."/>
            <person name="Yang R."/>
            <person name="Briner A.E."/>
            <person name="Felis G.E."/>
            <person name="de Vos W.M."/>
            <person name="Barrangou R."/>
            <person name="Klaenhammer T.R."/>
            <person name="Caufield P.W."/>
            <person name="Cui Y."/>
            <person name="Zhang H."/>
            <person name="O'Toole P.W."/>
        </authorList>
    </citation>
    <scope>NUCLEOTIDE SEQUENCE [LARGE SCALE GENOMIC DNA]</scope>
    <source>
        <strain evidence="9 10">DSM 23927</strain>
    </source>
</reference>
<dbReference type="GO" id="GO:0006412">
    <property type="term" value="P:translation"/>
    <property type="evidence" value="ECO:0007669"/>
    <property type="project" value="UniProtKB-UniRule"/>
</dbReference>
<dbReference type="Pfam" id="PF01250">
    <property type="entry name" value="Ribosomal_S6"/>
    <property type="match status" value="1"/>
</dbReference>
<gene>
    <name evidence="8" type="primary">rpsF</name>
    <name evidence="9" type="ORF">FC34_GL001338</name>
</gene>
<dbReference type="Proteomes" id="UP000051672">
    <property type="component" value="Unassembled WGS sequence"/>
</dbReference>
<dbReference type="PATRIC" id="fig|1423727.3.peg.1358"/>